<keyword evidence="4" id="KW-1185">Reference proteome</keyword>
<evidence type="ECO:0000313" key="3">
    <source>
        <dbReference type="EMBL" id="SEF91860.1"/>
    </source>
</evidence>
<dbReference type="InterPro" id="IPR003675">
    <property type="entry name" value="Rce1/LyrA-like_dom"/>
</dbReference>
<keyword evidence="3" id="KW-0378">Hydrolase</keyword>
<gene>
    <name evidence="3" type="ORF">SAMN03080598_01861</name>
</gene>
<feature type="transmembrane region" description="Helical" evidence="1">
    <location>
        <begin position="52"/>
        <end position="72"/>
    </location>
</feature>
<protein>
    <submittedName>
        <fullName evidence="3">CAAX protease self-immunity</fullName>
    </submittedName>
</protein>
<proteinExistence type="predicted"/>
<feature type="domain" description="CAAX prenyl protease 2/Lysostaphin resistance protein A-like" evidence="2">
    <location>
        <begin position="57"/>
        <end position="194"/>
    </location>
</feature>
<dbReference type="GO" id="GO:0006508">
    <property type="term" value="P:proteolysis"/>
    <property type="evidence" value="ECO:0007669"/>
    <property type="project" value="UniProtKB-KW"/>
</dbReference>
<sequence length="204" mass="24292">MYNKFTLFQGNTSFILSSFIFYIFILIYTYFVSDPIFQFYEIEGYDDSFRDLDNIGVFSALLIAPVLEELIFRGYLTGYRKHFLLIIPQIIIMLIIFYNYFIIVSLISTFLIFLFYYDKKRTEDLISNQLLYFSIFFTSILFSLIHYENFQIDSFYFSLMLSLIAFLPGALYLAYVRFKGGLIYSTITHFLMNLSILTINEIIY</sequence>
<dbReference type="Pfam" id="PF02517">
    <property type="entry name" value="Rce1-like"/>
    <property type="match status" value="1"/>
</dbReference>
<dbReference type="RefSeq" id="WP_103924534.1">
    <property type="nucleotide sequence ID" value="NZ_FNVR01000008.1"/>
</dbReference>
<dbReference type="AlphaFoldDB" id="A0A1H5VXC6"/>
<evidence type="ECO:0000313" key="4">
    <source>
        <dbReference type="Proteomes" id="UP000236736"/>
    </source>
</evidence>
<keyword evidence="3" id="KW-0645">Protease</keyword>
<dbReference type="Proteomes" id="UP000236736">
    <property type="component" value="Unassembled WGS sequence"/>
</dbReference>
<feature type="transmembrane region" description="Helical" evidence="1">
    <location>
        <begin position="129"/>
        <end position="147"/>
    </location>
</feature>
<feature type="transmembrane region" description="Helical" evidence="1">
    <location>
        <begin position="154"/>
        <end position="175"/>
    </location>
</feature>
<name>A0A1H5VXC6_9BACT</name>
<feature type="transmembrane region" description="Helical" evidence="1">
    <location>
        <begin position="181"/>
        <end position="203"/>
    </location>
</feature>
<keyword evidence="1" id="KW-1133">Transmembrane helix</keyword>
<accession>A0A1H5VXC6</accession>
<dbReference type="EMBL" id="FNVR01000008">
    <property type="protein sequence ID" value="SEF91860.1"/>
    <property type="molecule type" value="Genomic_DNA"/>
</dbReference>
<dbReference type="GO" id="GO:0080120">
    <property type="term" value="P:CAAX-box protein maturation"/>
    <property type="evidence" value="ECO:0007669"/>
    <property type="project" value="UniProtKB-ARBA"/>
</dbReference>
<evidence type="ECO:0000256" key="1">
    <source>
        <dbReference type="SAM" id="Phobius"/>
    </source>
</evidence>
<keyword evidence="1" id="KW-0472">Membrane</keyword>
<organism evidence="3 4">
    <name type="scientific">Algoriphagus boritolerans DSM 17298 = JCM 18970</name>
    <dbReference type="NCBI Taxonomy" id="1120964"/>
    <lineage>
        <taxon>Bacteria</taxon>
        <taxon>Pseudomonadati</taxon>
        <taxon>Bacteroidota</taxon>
        <taxon>Cytophagia</taxon>
        <taxon>Cytophagales</taxon>
        <taxon>Cyclobacteriaceae</taxon>
        <taxon>Algoriphagus</taxon>
    </lineage>
</organism>
<feature type="transmembrane region" description="Helical" evidence="1">
    <location>
        <begin position="12"/>
        <end position="32"/>
    </location>
</feature>
<dbReference type="OrthoDB" id="847268at2"/>
<reference evidence="4" key="1">
    <citation type="submission" date="2016-10" db="EMBL/GenBank/DDBJ databases">
        <authorList>
            <person name="Varghese N."/>
            <person name="Submissions S."/>
        </authorList>
    </citation>
    <scope>NUCLEOTIDE SEQUENCE [LARGE SCALE GENOMIC DNA]</scope>
    <source>
        <strain evidence="4">DSM 17298</strain>
    </source>
</reference>
<keyword evidence="1" id="KW-0812">Transmembrane</keyword>
<evidence type="ECO:0000259" key="2">
    <source>
        <dbReference type="Pfam" id="PF02517"/>
    </source>
</evidence>
<dbReference type="GO" id="GO:0004175">
    <property type="term" value="F:endopeptidase activity"/>
    <property type="evidence" value="ECO:0007669"/>
    <property type="project" value="UniProtKB-ARBA"/>
</dbReference>
<feature type="transmembrane region" description="Helical" evidence="1">
    <location>
        <begin position="84"/>
        <end position="117"/>
    </location>
</feature>